<protein>
    <submittedName>
        <fullName evidence="1">Uncharacterized protein</fullName>
    </submittedName>
</protein>
<accession>A0AAU8HZZ1</accession>
<organism evidence="1">
    <name type="scientific">Klebsiella phage FKP3</name>
    <dbReference type="NCBI Taxonomy" id="3231233"/>
    <lineage>
        <taxon>Viruses</taxon>
        <taxon>Duplodnaviria</taxon>
        <taxon>Heunggongvirae</taxon>
        <taxon>Uroviricota</taxon>
        <taxon>Caudoviricetes</taxon>
        <taxon>Stephanstirmvirinae</taxon>
        <taxon>Justusliebigvirus</taxon>
    </lineage>
</organism>
<reference evidence="1" key="1">
    <citation type="submission" date="2024-06" db="EMBL/GenBank/DDBJ databases">
        <title>High activity and specificity of bacteriophage cocktails against carbapenem-resistant Klebsiella pneumoniae belonging to high-risk clones CG258 and ST307.</title>
        <authorList>
            <person name="Jimenez Quiceno J."/>
            <person name="Salazar Ospina L."/>
            <person name="Tellez Carrasquilla S."/>
        </authorList>
    </citation>
    <scope>NUCLEOTIDE SEQUENCE</scope>
</reference>
<proteinExistence type="predicted"/>
<sequence length="79" mass="8864">MFNNAKKGDIAVMVDTDFSAHGDKDQLEIVLVDEEGIYVYDPNDRLLFEHASGVEYSFCIDFNGKLAGREPAIKEIIPQ</sequence>
<dbReference type="EMBL" id="PP895363">
    <property type="protein sequence ID" value="XCI78020.1"/>
    <property type="molecule type" value="Genomic_DNA"/>
</dbReference>
<name>A0AAU8HZZ1_9CAUD</name>
<evidence type="ECO:0000313" key="1">
    <source>
        <dbReference type="EMBL" id="XCI78020.1"/>
    </source>
</evidence>